<evidence type="ECO:0000256" key="3">
    <source>
        <dbReference type="ARBA" id="ARBA00004550"/>
    </source>
</evidence>
<keyword evidence="8" id="KW-0666">Pyrogen</keyword>
<protein>
    <recommendedName>
        <fullName evidence="12">Interleukin-1</fullName>
    </recommendedName>
</protein>
<accession>A7BIE0</accession>
<keyword evidence="5" id="KW-0963">Cytoplasm</keyword>
<dbReference type="PRINTS" id="PR00264">
    <property type="entry name" value="INTERLEUKIN1"/>
</dbReference>
<dbReference type="PANTHER" id="PTHR10078">
    <property type="entry name" value="INTERLEUKIN-1 FAMILY MEMBER"/>
    <property type="match status" value="1"/>
</dbReference>
<dbReference type="GO" id="GO:0010628">
    <property type="term" value="P:positive regulation of gene expression"/>
    <property type="evidence" value="ECO:0007669"/>
    <property type="project" value="TreeGrafter"/>
</dbReference>
<evidence type="ECO:0000256" key="12">
    <source>
        <dbReference type="RuleBase" id="RU003753"/>
    </source>
</evidence>
<dbReference type="PRINTS" id="PR01359">
    <property type="entry name" value="INTRLEUKIN1B"/>
</dbReference>
<dbReference type="GO" id="GO:0005149">
    <property type="term" value="F:interleukin-1 receptor binding"/>
    <property type="evidence" value="ECO:0007669"/>
    <property type="project" value="UniProtKB-UniRule"/>
</dbReference>
<keyword evidence="10" id="KW-0458">Lysosome</keyword>
<evidence type="ECO:0000256" key="4">
    <source>
        <dbReference type="ARBA" id="ARBA00010448"/>
    </source>
</evidence>
<dbReference type="Pfam" id="PF00340">
    <property type="entry name" value="IL1"/>
    <property type="match status" value="1"/>
</dbReference>
<dbReference type="SUPFAM" id="SSF50353">
    <property type="entry name" value="Cytokine"/>
    <property type="match status" value="1"/>
</dbReference>
<name>A7BIE0_CONMY</name>
<dbReference type="GO" id="GO:0005829">
    <property type="term" value="C:cytosol"/>
    <property type="evidence" value="ECO:0007669"/>
    <property type="project" value="UniProtKB-SubCell"/>
</dbReference>
<comment type="subcellular location">
    <subcellularLocation>
        <location evidence="2">Cytoplasm</location>
        <location evidence="2">Cytosol</location>
    </subcellularLocation>
    <subcellularLocation>
        <location evidence="1">Lysosome</location>
    </subcellularLocation>
    <subcellularLocation>
        <location evidence="3">Secreted</location>
        <location evidence="3">Extracellular exosome</location>
    </subcellularLocation>
</comment>
<evidence type="ECO:0000256" key="9">
    <source>
        <dbReference type="ARBA" id="ARBA00023198"/>
    </source>
</evidence>
<dbReference type="CDD" id="cd23296">
    <property type="entry name" value="beta-trefoil_IL1B"/>
    <property type="match status" value="1"/>
</dbReference>
<dbReference type="SMART" id="SM00125">
    <property type="entry name" value="IL1"/>
    <property type="match status" value="1"/>
</dbReference>
<evidence type="ECO:0000313" key="13">
    <source>
        <dbReference type="EMBL" id="BAF73943.1"/>
    </source>
</evidence>
<dbReference type="InterPro" id="IPR000975">
    <property type="entry name" value="IL-1_fam"/>
</dbReference>
<comment type="similarity">
    <text evidence="4 12">Belongs to the IL-1 family.</text>
</comment>
<evidence type="ECO:0000256" key="2">
    <source>
        <dbReference type="ARBA" id="ARBA00004514"/>
    </source>
</evidence>
<dbReference type="GO" id="GO:0071222">
    <property type="term" value="P:cellular response to lipopolysaccharide"/>
    <property type="evidence" value="ECO:0007669"/>
    <property type="project" value="TreeGrafter"/>
</dbReference>
<dbReference type="PRINTS" id="PR01357">
    <property type="entry name" value="INTRLEUKN1AB"/>
</dbReference>
<dbReference type="GO" id="GO:1901222">
    <property type="term" value="P:regulation of non-canonical NF-kappaB signal transduction"/>
    <property type="evidence" value="ECO:0007669"/>
    <property type="project" value="TreeGrafter"/>
</dbReference>
<keyword evidence="9" id="KW-0395">Inflammatory response</keyword>
<evidence type="ECO:0000256" key="7">
    <source>
        <dbReference type="ARBA" id="ARBA00022525"/>
    </source>
</evidence>
<dbReference type="EMBL" id="AB291072">
    <property type="protein sequence ID" value="BAF73943.1"/>
    <property type="molecule type" value="mRNA"/>
</dbReference>
<evidence type="ECO:0000256" key="6">
    <source>
        <dbReference type="ARBA" id="ARBA00022514"/>
    </source>
</evidence>
<dbReference type="PANTHER" id="PTHR10078:SF30">
    <property type="entry name" value="INTERLEUKIN-1 BETA"/>
    <property type="match status" value="1"/>
</dbReference>
<keyword evidence="6" id="KW-0202">Cytokine</keyword>
<gene>
    <name evidence="13" type="primary">IL-1 beta</name>
</gene>
<evidence type="ECO:0000256" key="5">
    <source>
        <dbReference type="ARBA" id="ARBA00022490"/>
    </source>
</evidence>
<keyword evidence="7 12" id="KW-0964">Secreted</keyword>
<dbReference type="InterPro" id="IPR008996">
    <property type="entry name" value="IL1/FGF"/>
</dbReference>
<evidence type="ECO:0000256" key="8">
    <source>
        <dbReference type="ARBA" id="ARBA00022620"/>
    </source>
</evidence>
<evidence type="ECO:0000256" key="10">
    <source>
        <dbReference type="ARBA" id="ARBA00023228"/>
    </source>
</evidence>
<evidence type="ECO:0000256" key="1">
    <source>
        <dbReference type="ARBA" id="ARBA00004371"/>
    </source>
</evidence>
<dbReference type="GO" id="GO:0005125">
    <property type="term" value="F:cytokine activity"/>
    <property type="evidence" value="ECO:0007669"/>
    <property type="project" value="UniProtKB-UniRule"/>
</dbReference>
<evidence type="ECO:0000256" key="11">
    <source>
        <dbReference type="ARBA" id="ARBA00023246"/>
    </source>
</evidence>
<dbReference type="Gene3D" id="2.80.10.50">
    <property type="match status" value="1"/>
</dbReference>
<dbReference type="GO" id="GO:0006955">
    <property type="term" value="P:immune response"/>
    <property type="evidence" value="ECO:0007669"/>
    <property type="project" value="InterPro"/>
</dbReference>
<dbReference type="GO" id="GO:0001660">
    <property type="term" value="P:fever generation"/>
    <property type="evidence" value="ECO:0007669"/>
    <property type="project" value="UniProtKB-KW"/>
</dbReference>
<dbReference type="GO" id="GO:0005615">
    <property type="term" value="C:extracellular space"/>
    <property type="evidence" value="ECO:0007669"/>
    <property type="project" value="UniProtKB-KW"/>
</dbReference>
<dbReference type="AlphaFoldDB" id="A7BIE0"/>
<reference evidence="13" key="1">
    <citation type="journal article" date="2007" name="Fish Shellfish Immunol.">
        <title>LPS induces gene expression of interleukin-1beta in conger eel (Conger myriaster) macrophages: first cytokine sequence within Anguilliformes.</title>
        <authorList>
            <person name="Tsutsui S."/>
            <person name="Iwamoto T."/>
            <person name="Nakamura O."/>
            <person name="Watanabe T."/>
        </authorList>
    </citation>
    <scope>NUCLEOTIDE SEQUENCE</scope>
</reference>
<dbReference type="GO" id="GO:0051781">
    <property type="term" value="P:positive regulation of cell division"/>
    <property type="evidence" value="ECO:0007669"/>
    <property type="project" value="UniProtKB-KW"/>
</dbReference>
<keyword evidence="11" id="KW-0497">Mitogen</keyword>
<organism evidence="13">
    <name type="scientific">Conger myriaster</name>
    <name type="common">Conger eel</name>
    <dbReference type="NCBI Taxonomy" id="7943"/>
    <lineage>
        <taxon>Eukaryota</taxon>
        <taxon>Metazoa</taxon>
        <taxon>Chordata</taxon>
        <taxon>Craniata</taxon>
        <taxon>Vertebrata</taxon>
        <taxon>Euteleostomi</taxon>
        <taxon>Actinopterygii</taxon>
        <taxon>Neopterygii</taxon>
        <taxon>Teleostei</taxon>
        <taxon>Anguilliformes</taxon>
        <taxon>Congridae</taxon>
        <taxon>Conger</taxon>
    </lineage>
</organism>
<dbReference type="GO" id="GO:0005764">
    <property type="term" value="C:lysosome"/>
    <property type="evidence" value="ECO:0007669"/>
    <property type="project" value="UniProtKB-SubCell"/>
</dbReference>
<dbReference type="GO" id="GO:0048246">
    <property type="term" value="P:macrophage chemotaxis"/>
    <property type="evidence" value="ECO:0007669"/>
    <property type="project" value="TreeGrafter"/>
</dbReference>
<dbReference type="GO" id="GO:0019221">
    <property type="term" value="P:cytokine-mediated signaling pathway"/>
    <property type="evidence" value="ECO:0007669"/>
    <property type="project" value="TreeGrafter"/>
</dbReference>
<sequence>MEFKSACIAFEKISSCDHNELHLEVTQHPHSLRDVANIIVALHRMKHSYTPRGTEFCDHELLDIMLENVFEESVTPVAVDTWRSKPNVFYNTKVIEHSVCDQDQKSLVLHQSPLELHAVILQAASMHLKVNLNLSTYMSRNFTDSQRRPVALSIAGKDLYLSCSKSGSNPILQLEEVKDHAMLKNIDANGEMTRFLFLKSEQGLSTTSLESLKFRGWFVSTAVEDKRPVEMCKEDDSAHFTNFSFTHL</sequence>
<dbReference type="GO" id="GO:0042119">
    <property type="term" value="P:neutrophil activation"/>
    <property type="evidence" value="ECO:0007669"/>
    <property type="project" value="TreeGrafter"/>
</dbReference>
<proteinExistence type="evidence at transcript level"/>